<dbReference type="InterPro" id="IPR008271">
    <property type="entry name" value="Ser/Thr_kinase_AS"/>
</dbReference>
<dbReference type="InterPro" id="IPR008984">
    <property type="entry name" value="SMAD_FHA_dom_sf"/>
</dbReference>
<name>A0A672MIE0_SINGR</name>
<organism evidence="3 4">
    <name type="scientific">Sinocyclocheilus grahami</name>
    <name type="common">Dianchi golden-line fish</name>
    <name type="synonym">Barbus grahami</name>
    <dbReference type="NCBI Taxonomy" id="75366"/>
    <lineage>
        <taxon>Eukaryota</taxon>
        <taxon>Metazoa</taxon>
        <taxon>Chordata</taxon>
        <taxon>Craniata</taxon>
        <taxon>Vertebrata</taxon>
        <taxon>Euteleostomi</taxon>
        <taxon>Actinopterygii</taxon>
        <taxon>Neopterygii</taxon>
        <taxon>Teleostei</taxon>
        <taxon>Ostariophysi</taxon>
        <taxon>Cypriniformes</taxon>
        <taxon>Cyprinidae</taxon>
        <taxon>Cyprininae</taxon>
        <taxon>Sinocyclocheilus</taxon>
    </lineage>
</organism>
<reference evidence="3" key="2">
    <citation type="submission" date="2025-09" db="UniProtKB">
        <authorList>
            <consortium name="Ensembl"/>
        </authorList>
    </citation>
    <scope>IDENTIFICATION</scope>
</reference>
<protein>
    <submittedName>
        <fullName evidence="3">Serine/threonine-protein kinase Chk2-like</fullName>
    </submittedName>
</protein>
<dbReference type="GO" id="GO:0004672">
    <property type="term" value="F:protein kinase activity"/>
    <property type="evidence" value="ECO:0007669"/>
    <property type="project" value="InterPro"/>
</dbReference>
<evidence type="ECO:0000259" key="1">
    <source>
        <dbReference type="PROSITE" id="PS50006"/>
    </source>
</evidence>
<accession>A0A672MIE0</accession>
<dbReference type="GO" id="GO:0005524">
    <property type="term" value="F:ATP binding"/>
    <property type="evidence" value="ECO:0007669"/>
    <property type="project" value="InterPro"/>
</dbReference>
<dbReference type="PROSITE" id="PS50006">
    <property type="entry name" value="FHA_DOMAIN"/>
    <property type="match status" value="1"/>
</dbReference>
<dbReference type="PANTHER" id="PTHR24347">
    <property type="entry name" value="SERINE/THREONINE-PROTEIN KINASE"/>
    <property type="match status" value="1"/>
</dbReference>
<dbReference type="Ensembl" id="ENSSGRT00000041245.1">
    <property type="protein sequence ID" value="ENSSGRP00000038462.1"/>
    <property type="gene ID" value="ENSSGRG00000021131.1"/>
</dbReference>
<dbReference type="SUPFAM" id="SSF56112">
    <property type="entry name" value="Protein kinase-like (PK-like)"/>
    <property type="match status" value="1"/>
</dbReference>
<dbReference type="Gene3D" id="1.10.510.10">
    <property type="entry name" value="Transferase(Phosphotransferase) domain 1"/>
    <property type="match status" value="1"/>
</dbReference>
<dbReference type="Gene3D" id="3.30.200.20">
    <property type="entry name" value="Phosphorylase Kinase, domain 1"/>
    <property type="match status" value="1"/>
</dbReference>
<dbReference type="Pfam" id="PF00498">
    <property type="entry name" value="FHA"/>
    <property type="match status" value="1"/>
</dbReference>
<dbReference type="Pfam" id="PF00069">
    <property type="entry name" value="Pkinase"/>
    <property type="match status" value="1"/>
</dbReference>
<evidence type="ECO:0000313" key="3">
    <source>
        <dbReference type="Ensembl" id="ENSSGRP00000038462.1"/>
    </source>
</evidence>
<proteinExistence type="predicted"/>
<dbReference type="CDD" id="cd22666">
    <property type="entry name" value="FHA_CHK2"/>
    <property type="match status" value="1"/>
</dbReference>
<dbReference type="InterPro" id="IPR000719">
    <property type="entry name" value="Prot_kinase_dom"/>
</dbReference>
<keyword evidence="4" id="KW-1185">Reference proteome</keyword>
<feature type="domain" description="FHA" evidence="1">
    <location>
        <begin position="48"/>
        <end position="105"/>
    </location>
</feature>
<dbReference type="PROSITE" id="PS50011">
    <property type="entry name" value="PROTEIN_KINASE_DOM"/>
    <property type="match status" value="1"/>
</dbReference>
<dbReference type="InterPro" id="IPR000253">
    <property type="entry name" value="FHA_dom"/>
</dbReference>
<dbReference type="FunFam" id="1.10.510.10:FF:000354">
    <property type="entry name" value="Serine/threonine-protein kinase Chk2"/>
    <property type="match status" value="1"/>
</dbReference>
<dbReference type="SUPFAM" id="SSF49879">
    <property type="entry name" value="SMAD/FHA domain"/>
    <property type="match status" value="1"/>
</dbReference>
<sequence>SFSTKSLLPTSAVCSDWPADPVHCDWPNTAILNMAFFLCFPDCVENQYVFGRDGACDYTFTNPIVTQSTHFKAYSKKHFRIFRDENLVYLEDLSGNGTWVDEEKIGNGNQGLLSNNSVIALAEQKHQVFMFIDKMGDNQPNLPLEFSKKYHIAQKIATGVCGEVKLAIEKETCKKVALKTINKHDFPSIGLLDKEALHILTCSTQLSVFFFFPNVLNMFFDELFHYLCAVNSVEGGELFGRIKAKKQLEEEVAKLYFYQMLRAVEYLHNNGIIHRDLKPENVLLASHDDICLIKITDFNQSKILEESSLMKTLCGTPTYLAPEVFTHAATVGYTKAVDYWSLGVLLFICLGGYPPFNSECSTMSVREQIINGHYRFIPSQWKKVSNEAKDLIKKLLVVDPEKRLSVEEALTHPWLNDEEMRNTANQLMQCETSKVQQQKTVHEAACGFFFRIKVLKKCTVVVIVFYYRAKV</sequence>
<gene>
    <name evidence="3" type="primary">LOC107567453</name>
</gene>
<evidence type="ECO:0000313" key="4">
    <source>
        <dbReference type="Proteomes" id="UP000472262"/>
    </source>
</evidence>
<evidence type="ECO:0000259" key="2">
    <source>
        <dbReference type="PROSITE" id="PS50011"/>
    </source>
</evidence>
<dbReference type="FunFam" id="2.60.200.20:FF:000079">
    <property type="entry name" value="Checkpoint kinase 2"/>
    <property type="match status" value="1"/>
</dbReference>
<dbReference type="PROSITE" id="PS00108">
    <property type="entry name" value="PROTEIN_KINASE_ST"/>
    <property type="match status" value="1"/>
</dbReference>
<dbReference type="AlphaFoldDB" id="A0A672MIE0"/>
<dbReference type="Gene3D" id="2.60.200.20">
    <property type="match status" value="1"/>
</dbReference>
<dbReference type="InterPro" id="IPR011009">
    <property type="entry name" value="Kinase-like_dom_sf"/>
</dbReference>
<dbReference type="SMART" id="SM00220">
    <property type="entry name" value="S_TKc"/>
    <property type="match status" value="1"/>
</dbReference>
<feature type="domain" description="Protein kinase" evidence="2">
    <location>
        <begin position="150"/>
        <end position="415"/>
    </location>
</feature>
<dbReference type="SMART" id="SM00240">
    <property type="entry name" value="FHA"/>
    <property type="match status" value="1"/>
</dbReference>
<dbReference type="Proteomes" id="UP000472262">
    <property type="component" value="Unassembled WGS sequence"/>
</dbReference>
<dbReference type="InParanoid" id="A0A672MIE0"/>
<reference evidence="3" key="1">
    <citation type="submission" date="2025-08" db="UniProtKB">
        <authorList>
            <consortium name="Ensembl"/>
        </authorList>
    </citation>
    <scope>IDENTIFICATION</scope>
</reference>